<organism evidence="18 19">
    <name type="scientific">Streptomyces thermolilacinus SPC6</name>
    <dbReference type="NCBI Taxonomy" id="1306406"/>
    <lineage>
        <taxon>Bacteria</taxon>
        <taxon>Bacillati</taxon>
        <taxon>Actinomycetota</taxon>
        <taxon>Actinomycetes</taxon>
        <taxon>Kitasatosporales</taxon>
        <taxon>Streptomycetaceae</taxon>
        <taxon>Streptomyces</taxon>
    </lineage>
</organism>
<evidence type="ECO:0000256" key="13">
    <source>
        <dbReference type="ARBA" id="ARBA00023167"/>
    </source>
</evidence>
<dbReference type="UniPathway" id="UPA00051">
    <property type="reaction ID" value="UER00464"/>
</dbReference>
<name>A0A1D3DTQ4_9ACTN</name>
<dbReference type="EMBL" id="ASHX02000001">
    <property type="protein sequence ID" value="OEJ95712.1"/>
    <property type="molecule type" value="Genomic_DNA"/>
</dbReference>
<dbReference type="Pfam" id="PF01118">
    <property type="entry name" value="Semialdhyde_dh"/>
    <property type="match status" value="1"/>
</dbReference>
<evidence type="ECO:0000256" key="7">
    <source>
        <dbReference type="ARBA" id="ARBA00022605"/>
    </source>
</evidence>
<comment type="subunit">
    <text evidence="5 15">Homodimer.</text>
</comment>
<feature type="active site" description="Acyl-thioester intermediate" evidence="15 16">
    <location>
        <position position="147"/>
    </location>
</feature>
<dbReference type="PIRSF" id="PIRSF000148">
    <property type="entry name" value="ASA_dh"/>
    <property type="match status" value="1"/>
</dbReference>
<dbReference type="GO" id="GO:0009089">
    <property type="term" value="P:lysine biosynthetic process via diaminopimelate"/>
    <property type="evidence" value="ECO:0007669"/>
    <property type="project" value="UniProtKB-UniRule"/>
</dbReference>
<evidence type="ECO:0000313" key="19">
    <source>
        <dbReference type="Proteomes" id="UP000095329"/>
    </source>
</evidence>
<dbReference type="HAMAP" id="MF_02121">
    <property type="entry name" value="ASADH"/>
    <property type="match status" value="1"/>
</dbReference>
<dbReference type="NCBIfam" id="TIGR01296">
    <property type="entry name" value="asd_B"/>
    <property type="match status" value="1"/>
</dbReference>
<dbReference type="NCBIfam" id="NF011456">
    <property type="entry name" value="PRK14874.1"/>
    <property type="match status" value="1"/>
</dbReference>
<feature type="binding site" evidence="15">
    <location>
        <begin position="177"/>
        <end position="178"/>
    </location>
    <ligand>
        <name>NADP(+)</name>
        <dbReference type="ChEBI" id="CHEBI:58349"/>
    </ligand>
</feature>
<accession>A0A1D3DTQ4</accession>
<evidence type="ECO:0000259" key="17">
    <source>
        <dbReference type="SMART" id="SM00859"/>
    </source>
</evidence>
<dbReference type="EC" id="1.2.1.11" evidence="6 15"/>
<gene>
    <name evidence="15" type="primary">asd</name>
    <name evidence="18" type="ORF">J116_015680</name>
</gene>
<dbReference type="UniPathway" id="UPA00034">
    <property type="reaction ID" value="UER00016"/>
</dbReference>
<comment type="pathway">
    <text evidence="3 15">Amino-acid biosynthesis; L-threonine biosynthesis; L-threonine from L-aspartate: step 2/5.</text>
</comment>
<evidence type="ECO:0000256" key="12">
    <source>
        <dbReference type="ARBA" id="ARBA00023154"/>
    </source>
</evidence>
<dbReference type="UniPathway" id="UPA00050">
    <property type="reaction ID" value="UER00463"/>
</dbReference>
<dbReference type="Gene3D" id="3.40.50.720">
    <property type="entry name" value="NAD(P)-binding Rossmann-like Domain"/>
    <property type="match status" value="1"/>
</dbReference>
<dbReference type="SUPFAM" id="SSF55347">
    <property type="entry name" value="Glyceraldehyde-3-phosphate dehydrogenase-like, C-terminal domain"/>
    <property type="match status" value="1"/>
</dbReference>
<dbReference type="eggNOG" id="COG0136">
    <property type="taxonomic scope" value="Bacteria"/>
</dbReference>
<dbReference type="GO" id="GO:0051287">
    <property type="term" value="F:NAD binding"/>
    <property type="evidence" value="ECO:0007669"/>
    <property type="project" value="InterPro"/>
</dbReference>
<feature type="binding site" evidence="15">
    <location>
        <position position="116"/>
    </location>
    <ligand>
        <name>phosphate</name>
        <dbReference type="ChEBI" id="CHEBI:43474"/>
    </ligand>
</feature>
<comment type="similarity">
    <text evidence="4 15">Belongs to the aspartate-semialdehyde dehydrogenase family.</text>
</comment>
<proteinExistence type="inferred from homology"/>
<dbReference type="Proteomes" id="UP000095329">
    <property type="component" value="Unassembled WGS sequence"/>
</dbReference>
<evidence type="ECO:0000256" key="16">
    <source>
        <dbReference type="PIRSR" id="PIRSR000148-1"/>
    </source>
</evidence>
<dbReference type="GO" id="GO:0050661">
    <property type="term" value="F:NADP binding"/>
    <property type="evidence" value="ECO:0007669"/>
    <property type="project" value="UniProtKB-UniRule"/>
</dbReference>
<evidence type="ECO:0000256" key="15">
    <source>
        <dbReference type="HAMAP-Rule" id="MF_02121"/>
    </source>
</evidence>
<protein>
    <recommendedName>
        <fullName evidence="6 15">Aspartate-semialdehyde dehydrogenase</fullName>
        <shortName evidence="15">ASA dehydrogenase</shortName>
        <shortName evidence="15">ASADH</shortName>
        <ecNumber evidence="6 15">1.2.1.11</ecNumber>
    </recommendedName>
    <alternativeName>
        <fullName evidence="15">Aspartate-beta-semialdehyde dehydrogenase</fullName>
    </alternativeName>
</protein>
<keyword evidence="13 15" id="KW-0486">Methionine biosynthesis</keyword>
<dbReference type="Gene3D" id="3.30.360.10">
    <property type="entry name" value="Dihydrodipicolinate Reductase, domain 2"/>
    <property type="match status" value="1"/>
</dbReference>
<evidence type="ECO:0000256" key="6">
    <source>
        <dbReference type="ARBA" id="ARBA00013120"/>
    </source>
</evidence>
<dbReference type="InterPro" id="IPR012280">
    <property type="entry name" value="Semialdhyde_DH_dimer_dom"/>
</dbReference>
<dbReference type="SMART" id="SM00859">
    <property type="entry name" value="Semialdhyde_dh"/>
    <property type="match status" value="1"/>
</dbReference>
<comment type="pathway">
    <text evidence="2 15">Amino-acid biosynthesis; L-lysine biosynthesis via DAP pathway; (S)-tetrahydrodipicolinate from L-aspartate: step 2/4.</text>
</comment>
<evidence type="ECO:0000256" key="10">
    <source>
        <dbReference type="ARBA" id="ARBA00022915"/>
    </source>
</evidence>
<dbReference type="Pfam" id="PF02774">
    <property type="entry name" value="Semialdhyde_dhC"/>
    <property type="match status" value="1"/>
</dbReference>
<feature type="active site" description="Proton acceptor" evidence="15 16">
    <location>
        <position position="262"/>
    </location>
</feature>
<evidence type="ECO:0000256" key="8">
    <source>
        <dbReference type="ARBA" id="ARBA00022697"/>
    </source>
</evidence>
<evidence type="ECO:0000256" key="11">
    <source>
        <dbReference type="ARBA" id="ARBA00023002"/>
    </source>
</evidence>
<dbReference type="InterPro" id="IPR000534">
    <property type="entry name" value="Semialdehyde_DH_NAD-bd"/>
</dbReference>
<evidence type="ECO:0000256" key="3">
    <source>
        <dbReference type="ARBA" id="ARBA00005097"/>
    </source>
</evidence>
<keyword evidence="12 15" id="KW-0457">Lysine biosynthesis</keyword>
<evidence type="ECO:0000256" key="1">
    <source>
        <dbReference type="ARBA" id="ARBA00005021"/>
    </source>
</evidence>
<feature type="binding site" evidence="15">
    <location>
        <position position="335"/>
    </location>
    <ligand>
        <name>NADP(+)</name>
        <dbReference type="ChEBI" id="CHEBI:58349"/>
    </ligand>
</feature>
<keyword evidence="11 15" id="KW-0560">Oxidoreductase</keyword>
<dbReference type="RefSeq" id="WP_023588020.1">
    <property type="nucleotide sequence ID" value="NZ_ASHX02000001.1"/>
</dbReference>
<feature type="binding site" evidence="15">
    <location>
        <position position="255"/>
    </location>
    <ligand>
        <name>substrate</name>
    </ligand>
</feature>
<reference evidence="18 19" key="1">
    <citation type="journal article" date="2013" name="Genome Announc.">
        <title>Genome Sequence of Streptomyces violaceusniger Strain SPC6, a Halotolerant Streptomycete That Exhibits Rapid Growth and Development.</title>
        <authorList>
            <person name="Chen X."/>
            <person name="Zhang B."/>
            <person name="Zhang W."/>
            <person name="Wu X."/>
            <person name="Zhang M."/>
            <person name="Chen T."/>
            <person name="Liu G."/>
            <person name="Dyson P."/>
        </authorList>
    </citation>
    <scope>NUCLEOTIDE SEQUENCE [LARGE SCALE GENOMIC DNA]</scope>
    <source>
        <strain evidence="18 19">SPC6</strain>
    </source>
</reference>
<dbReference type="GO" id="GO:0071266">
    <property type="term" value="P:'de novo' L-methionine biosynthetic process"/>
    <property type="evidence" value="ECO:0007669"/>
    <property type="project" value="UniProtKB-UniRule"/>
</dbReference>
<evidence type="ECO:0000256" key="14">
    <source>
        <dbReference type="ARBA" id="ARBA00047891"/>
    </source>
</evidence>
<keyword evidence="9 15" id="KW-0521">NADP</keyword>
<keyword evidence="10 15" id="KW-0220">Diaminopimelate biosynthesis</keyword>
<feature type="binding site" evidence="15">
    <location>
        <position position="174"/>
    </location>
    <ligand>
        <name>substrate</name>
    </ligand>
</feature>
<keyword evidence="19" id="KW-1185">Reference proteome</keyword>
<comment type="pathway">
    <text evidence="1 15">Amino-acid biosynthesis; L-methionine biosynthesis via de novo pathway; L-homoserine from L-aspartate: step 2/3.</text>
</comment>
<dbReference type="OrthoDB" id="9805684at2"/>
<sequence length="361" mass="39008">MTPGTTTLEATGTAGATVPPRVAIVGATGAVGSTLMELMESRGFRYGELHLVASSRSAGRVLTVGEREYTVVAVEDFDFSRVDVAFFSAGTAVSEKWVPVATEAGALVIDNTIAFRMDPDTPLVVPQVNAHELDRRPASGIVANPNCSTIPLVRLLRGVEDRWGVRNAVVSTYQAASGLGYSGVEELQESSRAALQGPDADFEATHFRPTLAFNVIPKIDRFLDSGFTLEEEKMLRESRKILGLPHLDVTTTCVRVPVANCHSEAVYVECQEPVDRAELVRLLAALPEVRVHDEETISAFPTPAVVDSSDIVHVGRVRVTQNNPRAFWLWLVADNLRIGAALNALQIGEELVARGTLEGRP</sequence>
<comment type="caution">
    <text evidence="18">The sequence shown here is derived from an EMBL/GenBank/DDBJ whole genome shotgun (WGS) entry which is preliminary data.</text>
</comment>
<dbReference type="GO" id="GO:0046983">
    <property type="term" value="F:protein dimerization activity"/>
    <property type="evidence" value="ECO:0007669"/>
    <property type="project" value="InterPro"/>
</dbReference>
<evidence type="ECO:0000313" key="18">
    <source>
        <dbReference type="EMBL" id="OEJ95712.1"/>
    </source>
</evidence>
<evidence type="ECO:0000256" key="5">
    <source>
        <dbReference type="ARBA" id="ARBA00011738"/>
    </source>
</evidence>
<dbReference type="AlphaFoldDB" id="A0A1D3DTQ4"/>
<evidence type="ECO:0000256" key="4">
    <source>
        <dbReference type="ARBA" id="ARBA00010584"/>
    </source>
</evidence>
<dbReference type="STRING" id="1306406.J116_015680"/>
<comment type="caution">
    <text evidence="15">Lacks conserved residue(s) required for the propagation of feature annotation.</text>
</comment>
<feature type="binding site" evidence="15">
    <location>
        <begin position="28"/>
        <end position="31"/>
    </location>
    <ligand>
        <name>NADP(+)</name>
        <dbReference type="ChEBI" id="CHEBI:58349"/>
    </ligand>
</feature>
<dbReference type="GO" id="GO:0019877">
    <property type="term" value="P:diaminopimelate biosynthetic process"/>
    <property type="evidence" value="ECO:0007669"/>
    <property type="project" value="UniProtKB-UniRule"/>
</dbReference>
<dbReference type="PANTHER" id="PTHR46278:SF2">
    <property type="entry name" value="ASPARTATE-SEMIALDEHYDE DEHYDROGENASE"/>
    <property type="match status" value="1"/>
</dbReference>
<dbReference type="GO" id="GO:0004073">
    <property type="term" value="F:aspartate-semialdehyde dehydrogenase activity"/>
    <property type="evidence" value="ECO:0007669"/>
    <property type="project" value="UniProtKB-UniRule"/>
</dbReference>
<dbReference type="InterPro" id="IPR036291">
    <property type="entry name" value="NAD(P)-bd_dom_sf"/>
</dbReference>
<keyword evidence="7 15" id="KW-0028">Amino-acid biosynthesis</keyword>
<dbReference type="GO" id="GO:0009088">
    <property type="term" value="P:threonine biosynthetic process"/>
    <property type="evidence" value="ECO:0007669"/>
    <property type="project" value="UniProtKB-UniRule"/>
</dbReference>
<keyword evidence="8 15" id="KW-0791">Threonine biosynthesis</keyword>
<feature type="domain" description="Semialdehyde dehydrogenase NAD-binding" evidence="17">
    <location>
        <begin position="21"/>
        <end position="136"/>
    </location>
</feature>
<dbReference type="GO" id="GO:0009097">
    <property type="term" value="P:isoleucine biosynthetic process"/>
    <property type="evidence" value="ECO:0007669"/>
    <property type="project" value="UniProtKB-UniRule"/>
</dbReference>
<evidence type="ECO:0000256" key="9">
    <source>
        <dbReference type="ARBA" id="ARBA00022857"/>
    </source>
</evidence>
<dbReference type="CDD" id="cd02316">
    <property type="entry name" value="VcASADH2_like_N"/>
    <property type="match status" value="1"/>
</dbReference>
<comment type="catalytic activity">
    <reaction evidence="14 15">
        <text>L-aspartate 4-semialdehyde + phosphate + NADP(+) = 4-phospho-L-aspartate + NADPH + H(+)</text>
        <dbReference type="Rhea" id="RHEA:24284"/>
        <dbReference type="ChEBI" id="CHEBI:15378"/>
        <dbReference type="ChEBI" id="CHEBI:43474"/>
        <dbReference type="ChEBI" id="CHEBI:57535"/>
        <dbReference type="ChEBI" id="CHEBI:57783"/>
        <dbReference type="ChEBI" id="CHEBI:58349"/>
        <dbReference type="ChEBI" id="CHEBI:537519"/>
        <dbReference type="EC" id="1.2.1.11"/>
    </reaction>
</comment>
<feature type="binding site" evidence="15">
    <location>
        <begin position="56"/>
        <end position="57"/>
    </location>
    <ligand>
        <name>NADP(+)</name>
        <dbReference type="ChEBI" id="CHEBI:58349"/>
    </ligand>
</feature>
<dbReference type="PANTHER" id="PTHR46278">
    <property type="entry name" value="DEHYDROGENASE, PUTATIVE-RELATED"/>
    <property type="match status" value="1"/>
</dbReference>
<comment type="function">
    <text evidence="15">Catalyzes the NADPH-dependent formation of L-aspartate-semialdehyde (L-ASA) by the reductive dephosphorylation of L-aspartyl-4-phosphate.</text>
</comment>
<evidence type="ECO:0000256" key="2">
    <source>
        <dbReference type="ARBA" id="ARBA00005076"/>
    </source>
</evidence>
<dbReference type="InterPro" id="IPR005986">
    <property type="entry name" value="Asp_semialdehyde_DH_beta"/>
</dbReference>
<dbReference type="InterPro" id="IPR012080">
    <property type="entry name" value="Asp_semialdehyde_DH"/>
</dbReference>
<dbReference type="SUPFAM" id="SSF51735">
    <property type="entry name" value="NAD(P)-binding Rossmann-fold domains"/>
    <property type="match status" value="1"/>
</dbReference>